<gene>
    <name evidence="1" type="ORF">BSZ37_03760</name>
</gene>
<evidence type="ECO:0000313" key="1">
    <source>
        <dbReference type="EMBL" id="PAP75611.1"/>
    </source>
</evidence>
<dbReference type="EMBL" id="MQWD01000001">
    <property type="protein sequence ID" value="PAP75611.1"/>
    <property type="molecule type" value="Genomic_DNA"/>
</dbReference>
<reference evidence="1 2" key="1">
    <citation type="submission" date="2016-11" db="EMBL/GenBank/DDBJ databases">
        <title>Study of marine rhodopsin-containing bacteria.</title>
        <authorList>
            <person name="Yoshizawa S."/>
            <person name="Kumagai Y."/>
            <person name="Kogure K."/>
        </authorList>
    </citation>
    <scope>NUCLEOTIDE SEQUENCE [LARGE SCALE GENOMIC DNA]</scope>
    <source>
        <strain evidence="1 2">SAORIC-28</strain>
    </source>
</reference>
<protein>
    <submittedName>
        <fullName evidence="1">Uncharacterized protein</fullName>
    </submittedName>
</protein>
<dbReference type="Proteomes" id="UP000216339">
    <property type="component" value="Unassembled WGS sequence"/>
</dbReference>
<evidence type="ECO:0000313" key="2">
    <source>
        <dbReference type="Proteomes" id="UP000216339"/>
    </source>
</evidence>
<proteinExistence type="predicted"/>
<sequence length="87" mass="9176">MDAAGLMALAGTYAGSGSFAETEIHAVGGALYLSRGADRRRIVRLADGRYLLLGTSGLEIDASDAPARLRLVRGDRVLAELERTGDE</sequence>
<comment type="caution">
    <text evidence="1">The sequence shown here is derived from an EMBL/GenBank/DDBJ whole genome shotgun (WGS) entry which is preliminary data.</text>
</comment>
<organism evidence="1 2">
    <name type="scientific">Rubrivirga marina</name>
    <dbReference type="NCBI Taxonomy" id="1196024"/>
    <lineage>
        <taxon>Bacteria</taxon>
        <taxon>Pseudomonadati</taxon>
        <taxon>Rhodothermota</taxon>
        <taxon>Rhodothermia</taxon>
        <taxon>Rhodothermales</taxon>
        <taxon>Rubricoccaceae</taxon>
        <taxon>Rubrivirga</taxon>
    </lineage>
</organism>
<dbReference type="AlphaFoldDB" id="A0A271IWK2"/>
<accession>A0A271IWK2</accession>
<name>A0A271IWK2_9BACT</name>
<keyword evidence="2" id="KW-1185">Reference proteome</keyword>